<organism evidence="16 17">
    <name type="scientific">Solea senegalensis</name>
    <name type="common">Senegalese sole</name>
    <dbReference type="NCBI Taxonomy" id="28829"/>
    <lineage>
        <taxon>Eukaryota</taxon>
        <taxon>Metazoa</taxon>
        <taxon>Chordata</taxon>
        <taxon>Craniata</taxon>
        <taxon>Vertebrata</taxon>
        <taxon>Euteleostomi</taxon>
        <taxon>Actinopterygii</taxon>
        <taxon>Neopterygii</taxon>
        <taxon>Teleostei</taxon>
        <taxon>Neoteleostei</taxon>
        <taxon>Acanthomorphata</taxon>
        <taxon>Carangaria</taxon>
        <taxon>Pleuronectiformes</taxon>
        <taxon>Pleuronectoidei</taxon>
        <taxon>Soleidae</taxon>
        <taxon>Solea</taxon>
    </lineage>
</organism>
<dbReference type="GO" id="GO:0045892">
    <property type="term" value="P:negative regulation of DNA-templated transcription"/>
    <property type="evidence" value="ECO:0007669"/>
    <property type="project" value="TreeGrafter"/>
</dbReference>
<dbReference type="PROSITE" id="PS00027">
    <property type="entry name" value="HOMEOBOX_1"/>
    <property type="match status" value="1"/>
</dbReference>
<evidence type="ECO:0000256" key="3">
    <source>
        <dbReference type="ARBA" id="ARBA00022782"/>
    </source>
</evidence>
<name>A0AAV6QT69_SOLSE</name>
<evidence type="ECO:0000256" key="2">
    <source>
        <dbReference type="ARBA" id="ARBA00022473"/>
    </source>
</evidence>
<keyword evidence="17" id="KW-1185">Reference proteome</keyword>
<evidence type="ECO:0000313" key="16">
    <source>
        <dbReference type="EMBL" id="KAG7496117.1"/>
    </source>
</evidence>
<comment type="caution">
    <text evidence="16">The sequence shown here is derived from an EMBL/GenBank/DDBJ whole genome shotgun (WGS) entry which is preliminary data.</text>
</comment>
<dbReference type="PANTHER" id="PTHR46110:SF1">
    <property type="entry name" value="HOMEOBOX PROTEIN HMX1"/>
    <property type="match status" value="1"/>
</dbReference>
<dbReference type="PANTHER" id="PTHR46110">
    <property type="entry name" value="HOMEOBOX PROTEIN HMX"/>
    <property type="match status" value="1"/>
</dbReference>
<feature type="region of interest" description="Disordered" evidence="14">
    <location>
        <begin position="50"/>
        <end position="142"/>
    </location>
</feature>
<accession>A0AAV6QT69</accession>
<dbReference type="GO" id="GO:0007399">
    <property type="term" value="P:nervous system development"/>
    <property type="evidence" value="ECO:0007669"/>
    <property type="project" value="UniProtKB-KW"/>
</dbReference>
<dbReference type="GO" id="GO:0000977">
    <property type="term" value="F:RNA polymerase II transcription regulatory region sequence-specific DNA binding"/>
    <property type="evidence" value="ECO:0007669"/>
    <property type="project" value="TreeGrafter"/>
</dbReference>
<evidence type="ECO:0000256" key="6">
    <source>
        <dbReference type="ARBA" id="ARBA00023125"/>
    </source>
</evidence>
<dbReference type="GO" id="GO:0030154">
    <property type="term" value="P:cell differentiation"/>
    <property type="evidence" value="ECO:0007669"/>
    <property type="project" value="UniProtKB-KW"/>
</dbReference>
<comment type="function">
    <text evidence="11">Transcription factor involved in specification of neuronal cell types and which is required for inner ear and hypothalamus development. Binds to the 5'-CAAGTG-3' core sequence.</text>
</comment>
<evidence type="ECO:0000256" key="1">
    <source>
        <dbReference type="ARBA" id="ARBA00004123"/>
    </source>
</evidence>
<comment type="similarity">
    <text evidence="10">Belongs to the HMX homeobox family.</text>
</comment>
<evidence type="ECO:0000256" key="8">
    <source>
        <dbReference type="ARBA" id="ARBA00023163"/>
    </source>
</evidence>
<protein>
    <submittedName>
        <fullName evidence="16">Homeobox protein HMX1-like</fullName>
    </submittedName>
</protein>
<gene>
    <name evidence="16" type="ORF">JOB18_012337</name>
</gene>
<dbReference type="EMBL" id="JAGKHQ010000015">
    <property type="protein sequence ID" value="KAG7496117.1"/>
    <property type="molecule type" value="Genomic_DNA"/>
</dbReference>
<dbReference type="InterPro" id="IPR051300">
    <property type="entry name" value="HMX_Homeobox_TF"/>
</dbReference>
<evidence type="ECO:0000256" key="14">
    <source>
        <dbReference type="SAM" id="MobiDB-lite"/>
    </source>
</evidence>
<keyword evidence="8" id="KW-0804">Transcription</keyword>
<evidence type="ECO:0000256" key="10">
    <source>
        <dbReference type="ARBA" id="ARBA00038165"/>
    </source>
</evidence>
<dbReference type="GO" id="GO:0005634">
    <property type="term" value="C:nucleus"/>
    <property type="evidence" value="ECO:0007669"/>
    <property type="project" value="UniProtKB-SubCell"/>
</dbReference>
<evidence type="ECO:0000256" key="5">
    <source>
        <dbReference type="ARBA" id="ARBA00023015"/>
    </source>
</evidence>
<dbReference type="InterPro" id="IPR017970">
    <property type="entry name" value="Homeobox_CS"/>
</dbReference>
<dbReference type="GO" id="GO:0000981">
    <property type="term" value="F:DNA-binding transcription factor activity, RNA polymerase II-specific"/>
    <property type="evidence" value="ECO:0007669"/>
    <property type="project" value="InterPro"/>
</dbReference>
<keyword evidence="4" id="KW-0524">Neurogenesis</keyword>
<proteinExistence type="inferred from homology"/>
<keyword evidence="2" id="KW-0217">Developmental protein</keyword>
<dbReference type="SMART" id="SM00389">
    <property type="entry name" value="HOX"/>
    <property type="match status" value="1"/>
</dbReference>
<evidence type="ECO:0000256" key="4">
    <source>
        <dbReference type="ARBA" id="ARBA00022902"/>
    </source>
</evidence>
<dbReference type="PROSITE" id="PS50071">
    <property type="entry name" value="HOMEOBOX_2"/>
    <property type="match status" value="1"/>
</dbReference>
<keyword evidence="7 12" id="KW-0371">Homeobox</keyword>
<reference evidence="16 17" key="1">
    <citation type="journal article" date="2021" name="Sci. Rep.">
        <title>Chromosome anchoring in Senegalese sole (Solea senegalensis) reveals sex-associated markers and genome rearrangements in flatfish.</title>
        <authorList>
            <person name="Guerrero-Cozar I."/>
            <person name="Gomez-Garrido J."/>
            <person name="Berbel C."/>
            <person name="Martinez-Blanch J.F."/>
            <person name="Alioto T."/>
            <person name="Claros M.G."/>
            <person name="Gagnaire P.A."/>
            <person name="Manchado M."/>
        </authorList>
    </citation>
    <scope>NUCLEOTIDE SEQUENCE [LARGE SCALE GENOMIC DNA]</scope>
    <source>
        <strain evidence="16">Sse05_10M</strain>
    </source>
</reference>
<evidence type="ECO:0000256" key="11">
    <source>
        <dbReference type="ARBA" id="ARBA00053510"/>
    </source>
</evidence>
<evidence type="ECO:0000256" key="9">
    <source>
        <dbReference type="ARBA" id="ARBA00023242"/>
    </source>
</evidence>
<feature type="compositionally biased region" description="Basic and acidic residues" evidence="14">
    <location>
        <begin position="126"/>
        <end position="138"/>
    </location>
</feature>
<dbReference type="Pfam" id="PF00046">
    <property type="entry name" value="Homeodomain"/>
    <property type="match status" value="1"/>
</dbReference>
<keyword evidence="3" id="KW-0221">Differentiation</keyword>
<evidence type="ECO:0000256" key="13">
    <source>
        <dbReference type="RuleBase" id="RU000682"/>
    </source>
</evidence>
<evidence type="ECO:0000259" key="15">
    <source>
        <dbReference type="PROSITE" id="PS50071"/>
    </source>
</evidence>
<feature type="compositionally biased region" description="Basic and acidic residues" evidence="14">
    <location>
        <begin position="104"/>
        <end position="114"/>
    </location>
</feature>
<dbReference type="InterPro" id="IPR001356">
    <property type="entry name" value="HD"/>
</dbReference>
<evidence type="ECO:0000256" key="12">
    <source>
        <dbReference type="PROSITE-ProRule" id="PRU00108"/>
    </source>
</evidence>
<dbReference type="AlphaFoldDB" id="A0AAV6QT69"/>
<keyword evidence="6 12" id="KW-0238">DNA-binding</keyword>
<dbReference type="Proteomes" id="UP000693946">
    <property type="component" value="Linkage Group LG3"/>
</dbReference>
<evidence type="ECO:0000313" key="17">
    <source>
        <dbReference type="Proteomes" id="UP000693946"/>
    </source>
</evidence>
<evidence type="ECO:0000256" key="7">
    <source>
        <dbReference type="ARBA" id="ARBA00023155"/>
    </source>
</evidence>
<comment type="subcellular location">
    <subcellularLocation>
        <location evidence="1 12 13">Nucleus</location>
    </subcellularLocation>
</comment>
<dbReference type="FunFam" id="1.10.10.60:FF:000053">
    <property type="entry name" value="H6 family homeobox 2"/>
    <property type="match status" value="1"/>
</dbReference>
<keyword evidence="9 12" id="KW-0539">Nucleus</keyword>
<feature type="DNA-binding region" description="Homeobox" evidence="12">
    <location>
        <begin position="141"/>
        <end position="200"/>
    </location>
</feature>
<dbReference type="CDD" id="cd00086">
    <property type="entry name" value="homeodomain"/>
    <property type="match status" value="1"/>
</dbReference>
<sequence>MLDDKEPTSKLAAPSRGSSFYIENLLRTSDGGASAVGKVTVHRPVMCPRQETGHGHLLNWKRTSPDTVHGATRSLRPMISCSDEQRDRDSPALTGRAEETDEPDEKREDTLTVEEREEDVSSSCFSRDDSCEQGDTKATRKKKTRTVFSRSQVFQLESTFDLKRYLSSSERAALASVLQLTETQVKIWFQNRRNKWKRQVAEDMEAGGSGGAAVRPYTAQRVIRVPMLYRENIPAPGTFTSLAQVSPLSTGFSSAINYPLTPHFTQPVSFITRQMTGLV</sequence>
<feature type="domain" description="Homeobox" evidence="15">
    <location>
        <begin position="139"/>
        <end position="199"/>
    </location>
</feature>
<keyword evidence="5" id="KW-0805">Transcription regulation</keyword>